<dbReference type="OrthoDB" id="9778912at2"/>
<dbReference type="PATRIC" id="fig|1610491.3.peg.2532"/>
<sequence length="361" mass="37075">MAASASLLARLGITWPLIQAPMAGVSTPALAAAVSEAGALGSLGLGACTAAQAAELIAQTRERTSRPFNVNLFCHRPAHRDAARERAWLEFLAPEFRRFGAQPPTALQEGYATLVGNVELLQMLLALRPAVVSFHFGLPEQSAIDALREVGIVTMACATNVQEAAQIVRSGIDILIAQGAEAGGHRGCFDPAQDPMLGTFALVRMLAARLPVPVIAAGGIMDGAGMAAALRLGAAAVQLGTAFILCPESSASAAYRAALQSDQALQTAVTSAISGRPARGIAGRLHALGARADAPALPDYPVAYSAAKALHQVAVQHGCHDYAAHWAGQAAPLARALPAAQLVATLVQQWQAQGVTATAGS</sequence>
<feature type="signal peptide" evidence="12">
    <location>
        <begin position="1"/>
        <end position="31"/>
    </location>
</feature>
<keyword evidence="12" id="KW-0732">Signal</keyword>
<dbReference type="Proteomes" id="UP000050580">
    <property type="component" value="Unassembled WGS sequence"/>
</dbReference>
<dbReference type="InterPro" id="IPR004136">
    <property type="entry name" value="NMO"/>
</dbReference>
<keyword evidence="13" id="KW-0223">Dioxygenase</keyword>
<dbReference type="GO" id="GO:0000166">
    <property type="term" value="F:nucleotide binding"/>
    <property type="evidence" value="ECO:0007669"/>
    <property type="project" value="UniProtKB-KW"/>
</dbReference>
<keyword evidence="14" id="KW-1185">Reference proteome</keyword>
<keyword evidence="3" id="KW-0216">Detoxification</keyword>
<dbReference type="PANTHER" id="PTHR42747">
    <property type="entry name" value="NITRONATE MONOOXYGENASE-RELATED"/>
    <property type="match status" value="1"/>
</dbReference>
<dbReference type="GO" id="GO:0051213">
    <property type="term" value="F:dioxygenase activity"/>
    <property type="evidence" value="ECO:0007669"/>
    <property type="project" value="UniProtKB-KW"/>
</dbReference>
<evidence type="ECO:0000256" key="12">
    <source>
        <dbReference type="SAM" id="SignalP"/>
    </source>
</evidence>
<dbReference type="GO" id="GO:0018580">
    <property type="term" value="F:nitronate monooxygenase activity"/>
    <property type="evidence" value="ECO:0007669"/>
    <property type="project" value="InterPro"/>
</dbReference>
<reference evidence="13 14" key="1">
    <citation type="submission" date="2015-05" db="EMBL/GenBank/DDBJ databases">
        <title>Draft genome sequence of Lampropedia sp. CT6, isolated from the microbial mat of a hot water spring, located at Manikaran, India.</title>
        <authorList>
            <person name="Tripathi C."/>
            <person name="Rani P."/>
            <person name="Mahato N.K."/>
            <person name="Lal R."/>
        </authorList>
    </citation>
    <scope>NUCLEOTIDE SEQUENCE [LARGE SCALE GENOMIC DNA]</scope>
    <source>
        <strain evidence="13 14">CT6</strain>
    </source>
</reference>
<comment type="caution">
    <text evidence="13">The sequence shown here is derived from an EMBL/GenBank/DDBJ whole genome shotgun (WGS) entry which is preliminary data.</text>
</comment>
<evidence type="ECO:0000256" key="3">
    <source>
        <dbReference type="ARBA" id="ARBA00022575"/>
    </source>
</evidence>
<evidence type="ECO:0000313" key="13">
    <source>
        <dbReference type="EMBL" id="KKW67202.1"/>
    </source>
</evidence>
<dbReference type="RefSeq" id="WP_046742443.1">
    <property type="nucleotide sequence ID" value="NZ_LBNQ01000035.1"/>
</dbReference>
<dbReference type="STRING" id="1610491.AAV94_11830"/>
<keyword evidence="6" id="KW-0547">Nucleotide-binding</keyword>
<dbReference type="Gene3D" id="3.20.20.70">
    <property type="entry name" value="Aldolase class I"/>
    <property type="match status" value="1"/>
</dbReference>
<keyword evidence="4" id="KW-0285">Flavoprotein</keyword>
<dbReference type="InterPro" id="IPR013785">
    <property type="entry name" value="Aldolase_TIM"/>
</dbReference>
<evidence type="ECO:0000256" key="8">
    <source>
        <dbReference type="ARBA" id="ARBA00023033"/>
    </source>
</evidence>
<evidence type="ECO:0000256" key="6">
    <source>
        <dbReference type="ARBA" id="ARBA00022741"/>
    </source>
</evidence>
<evidence type="ECO:0000256" key="1">
    <source>
        <dbReference type="ARBA" id="ARBA00001917"/>
    </source>
</evidence>
<organism evidence="13 14">
    <name type="scientific">Lampropedia cohaerens</name>
    <dbReference type="NCBI Taxonomy" id="1610491"/>
    <lineage>
        <taxon>Bacteria</taxon>
        <taxon>Pseudomonadati</taxon>
        <taxon>Pseudomonadota</taxon>
        <taxon>Betaproteobacteria</taxon>
        <taxon>Burkholderiales</taxon>
        <taxon>Comamonadaceae</taxon>
        <taxon>Lampropedia</taxon>
    </lineage>
</organism>
<comment type="similarity">
    <text evidence="2">Belongs to the nitronate monooxygenase family. NMO class I subfamily.</text>
</comment>
<keyword evidence="8" id="KW-0503">Monooxygenase</keyword>
<dbReference type="SUPFAM" id="SSF51412">
    <property type="entry name" value="Inosine monophosphate dehydrogenase (IMPDH)"/>
    <property type="match status" value="1"/>
</dbReference>
<gene>
    <name evidence="13" type="ORF">AAV94_11830</name>
</gene>
<dbReference type="PANTHER" id="PTHR42747:SF3">
    <property type="entry name" value="NITRONATE MONOOXYGENASE-RELATED"/>
    <property type="match status" value="1"/>
</dbReference>
<dbReference type="Pfam" id="PF03060">
    <property type="entry name" value="NMO"/>
    <property type="match status" value="1"/>
</dbReference>
<evidence type="ECO:0000256" key="10">
    <source>
        <dbReference type="ARBA" id="ARBA00049401"/>
    </source>
</evidence>
<feature type="chain" id="PRO_5006712991" description="Nitronate monooxygenase" evidence="12">
    <location>
        <begin position="32"/>
        <end position="361"/>
    </location>
</feature>
<dbReference type="AlphaFoldDB" id="A0A0U1PXD9"/>
<dbReference type="FunFam" id="3.20.20.70:FF:000154">
    <property type="entry name" value="Probable nitronate monooxygenase"/>
    <property type="match status" value="1"/>
</dbReference>
<comment type="catalytic activity">
    <reaction evidence="10">
        <text>3 propionate 3-nitronate + 3 O2 + H2O = 3 3-oxopropanoate + 2 nitrate + nitrite + H2O2 + 3 H(+)</text>
        <dbReference type="Rhea" id="RHEA:57332"/>
        <dbReference type="ChEBI" id="CHEBI:15377"/>
        <dbReference type="ChEBI" id="CHEBI:15378"/>
        <dbReference type="ChEBI" id="CHEBI:15379"/>
        <dbReference type="ChEBI" id="CHEBI:16240"/>
        <dbReference type="ChEBI" id="CHEBI:16301"/>
        <dbReference type="ChEBI" id="CHEBI:17632"/>
        <dbReference type="ChEBI" id="CHEBI:33190"/>
        <dbReference type="ChEBI" id="CHEBI:136067"/>
    </reaction>
</comment>
<evidence type="ECO:0000256" key="7">
    <source>
        <dbReference type="ARBA" id="ARBA00023002"/>
    </source>
</evidence>
<comment type="cofactor">
    <cofactor evidence="1">
        <name>FMN</name>
        <dbReference type="ChEBI" id="CHEBI:58210"/>
    </cofactor>
</comment>
<evidence type="ECO:0000256" key="11">
    <source>
        <dbReference type="ARBA" id="ARBA00067136"/>
    </source>
</evidence>
<dbReference type="EMBL" id="LBNQ01000035">
    <property type="protein sequence ID" value="KKW67202.1"/>
    <property type="molecule type" value="Genomic_DNA"/>
</dbReference>
<dbReference type="CDD" id="cd04730">
    <property type="entry name" value="NPD_like"/>
    <property type="match status" value="1"/>
</dbReference>
<evidence type="ECO:0000256" key="5">
    <source>
        <dbReference type="ARBA" id="ARBA00022643"/>
    </source>
</evidence>
<accession>A0A0U1PXD9</accession>
<evidence type="ECO:0000256" key="4">
    <source>
        <dbReference type="ARBA" id="ARBA00022630"/>
    </source>
</evidence>
<dbReference type="GO" id="GO:0009636">
    <property type="term" value="P:response to toxic substance"/>
    <property type="evidence" value="ECO:0007669"/>
    <property type="project" value="UniProtKB-KW"/>
</dbReference>
<name>A0A0U1PXD9_9BURK</name>
<evidence type="ECO:0000256" key="9">
    <source>
        <dbReference type="ARBA" id="ARBA00031155"/>
    </source>
</evidence>
<protein>
    <recommendedName>
        <fullName evidence="11">Nitronate monooxygenase</fullName>
    </recommendedName>
    <alternativeName>
        <fullName evidence="9">Propionate 3-nitronate monooxygenase</fullName>
    </alternativeName>
</protein>
<proteinExistence type="inferred from homology"/>
<keyword evidence="7" id="KW-0560">Oxidoreductase</keyword>
<evidence type="ECO:0000256" key="2">
    <source>
        <dbReference type="ARBA" id="ARBA00009881"/>
    </source>
</evidence>
<keyword evidence="5" id="KW-0288">FMN</keyword>
<evidence type="ECO:0000313" key="14">
    <source>
        <dbReference type="Proteomes" id="UP000050580"/>
    </source>
</evidence>